<dbReference type="SUPFAM" id="SSF52499">
    <property type="entry name" value="Isochorismatase-like hydrolases"/>
    <property type="match status" value="1"/>
</dbReference>
<sequence>MTTTIDPDTRSALLLIDLQEDFLAAPGLREQRDDLLTAVRGWIDWASATGSPVVEIRTVLPLDEETWALNMRDDMQPVVLEGTPGSWRVHELEVEPDVEIQKRRDDAFHRTDLAQRLSDLGVGQVVLAGVSTEACIAMTAASAYAHDLRVVVARDAVASADSTAHEAALVWLEEQYRAPALTPAEWGRDSSETSES</sequence>
<gene>
    <name evidence="3" type="ORF">IEQ44_13845</name>
</gene>
<dbReference type="Pfam" id="PF00857">
    <property type="entry name" value="Isochorismatase"/>
    <property type="match status" value="1"/>
</dbReference>
<reference evidence="3 4" key="1">
    <citation type="submission" date="2020-10" db="EMBL/GenBank/DDBJ databases">
        <title>Nocardioides sp. isolated from sludge.</title>
        <authorList>
            <person name="Zhang X."/>
        </authorList>
    </citation>
    <scope>NUCLEOTIDE SEQUENCE [LARGE SCALE GENOMIC DNA]</scope>
    <source>
        <strain evidence="3 4">Y6</strain>
    </source>
</reference>
<evidence type="ECO:0000256" key="1">
    <source>
        <dbReference type="ARBA" id="ARBA00022801"/>
    </source>
</evidence>
<dbReference type="RefSeq" id="WP_193639056.1">
    <property type="nucleotide sequence ID" value="NZ_JADCSA010000015.1"/>
</dbReference>
<dbReference type="GO" id="GO:0016787">
    <property type="term" value="F:hydrolase activity"/>
    <property type="evidence" value="ECO:0007669"/>
    <property type="project" value="UniProtKB-KW"/>
</dbReference>
<dbReference type="Gene3D" id="3.40.50.850">
    <property type="entry name" value="Isochorismatase-like"/>
    <property type="match status" value="1"/>
</dbReference>
<evidence type="ECO:0000313" key="3">
    <source>
        <dbReference type="EMBL" id="MBE7325731.1"/>
    </source>
</evidence>
<feature type="domain" description="Isochorismatase-like" evidence="2">
    <location>
        <begin position="11"/>
        <end position="173"/>
    </location>
</feature>
<evidence type="ECO:0000259" key="2">
    <source>
        <dbReference type="Pfam" id="PF00857"/>
    </source>
</evidence>
<evidence type="ECO:0000313" key="4">
    <source>
        <dbReference type="Proteomes" id="UP000756387"/>
    </source>
</evidence>
<dbReference type="PANTHER" id="PTHR43540">
    <property type="entry name" value="PEROXYUREIDOACRYLATE/UREIDOACRYLATE AMIDOHYDROLASE-RELATED"/>
    <property type="match status" value="1"/>
</dbReference>
<proteinExistence type="predicted"/>
<dbReference type="CDD" id="cd00431">
    <property type="entry name" value="cysteine_hydrolases"/>
    <property type="match status" value="1"/>
</dbReference>
<dbReference type="InterPro" id="IPR036380">
    <property type="entry name" value="Isochorismatase-like_sf"/>
</dbReference>
<keyword evidence="1 3" id="KW-0378">Hydrolase</keyword>
<keyword evidence="4" id="KW-1185">Reference proteome</keyword>
<dbReference type="PANTHER" id="PTHR43540:SF6">
    <property type="entry name" value="ISOCHORISMATASE-LIKE DOMAIN-CONTAINING PROTEIN"/>
    <property type="match status" value="1"/>
</dbReference>
<name>A0ABR9RVZ1_9ACTN</name>
<organism evidence="3 4">
    <name type="scientific">Nocardioides malaquae</name>
    <dbReference type="NCBI Taxonomy" id="2773426"/>
    <lineage>
        <taxon>Bacteria</taxon>
        <taxon>Bacillati</taxon>
        <taxon>Actinomycetota</taxon>
        <taxon>Actinomycetes</taxon>
        <taxon>Propionibacteriales</taxon>
        <taxon>Nocardioidaceae</taxon>
        <taxon>Nocardioides</taxon>
    </lineage>
</organism>
<dbReference type="InterPro" id="IPR050272">
    <property type="entry name" value="Isochorismatase-like_hydrls"/>
</dbReference>
<accession>A0ABR9RVZ1</accession>
<protein>
    <submittedName>
        <fullName evidence="3">Cysteine hydrolase</fullName>
    </submittedName>
</protein>
<comment type="caution">
    <text evidence="3">The sequence shown here is derived from an EMBL/GenBank/DDBJ whole genome shotgun (WGS) entry which is preliminary data.</text>
</comment>
<dbReference type="EMBL" id="JADCSA010000015">
    <property type="protein sequence ID" value="MBE7325731.1"/>
    <property type="molecule type" value="Genomic_DNA"/>
</dbReference>
<dbReference type="Proteomes" id="UP000756387">
    <property type="component" value="Unassembled WGS sequence"/>
</dbReference>
<dbReference type="InterPro" id="IPR000868">
    <property type="entry name" value="Isochorismatase-like_dom"/>
</dbReference>